<dbReference type="AlphaFoldDB" id="A0AAE0IH92"/>
<protein>
    <submittedName>
        <fullName evidence="2">Uncharacterized protein</fullName>
    </submittedName>
</protein>
<feature type="region of interest" description="Disordered" evidence="1">
    <location>
        <begin position="1"/>
        <end position="64"/>
    </location>
</feature>
<sequence>MPDSFKITTESRPKSQQSSSSPFFATPNNKSTKYETHSTAPDVASVATSTKSPGRTTPKVSRCPARDCPKDLRHNFNHCFVCGRHHPGQICYWCQPNLAPRTWPHRTEALRRKEMAYQKLLEKRAASTRQSTGFGKWGPGTYLT</sequence>
<keyword evidence="3" id="KW-1185">Reference proteome</keyword>
<evidence type="ECO:0000313" key="3">
    <source>
        <dbReference type="Proteomes" id="UP001283341"/>
    </source>
</evidence>
<reference evidence="2" key="2">
    <citation type="submission" date="2023-06" db="EMBL/GenBank/DDBJ databases">
        <authorList>
            <consortium name="Lawrence Berkeley National Laboratory"/>
            <person name="Haridas S."/>
            <person name="Hensen N."/>
            <person name="Bonometti L."/>
            <person name="Westerberg I."/>
            <person name="Brannstrom I.O."/>
            <person name="Guillou S."/>
            <person name="Cros-Aarteil S."/>
            <person name="Calhoun S."/>
            <person name="Kuo A."/>
            <person name="Mondo S."/>
            <person name="Pangilinan J."/>
            <person name="Riley R."/>
            <person name="Labutti K."/>
            <person name="Andreopoulos B."/>
            <person name="Lipzen A."/>
            <person name="Chen C."/>
            <person name="Yanf M."/>
            <person name="Daum C."/>
            <person name="Ng V."/>
            <person name="Clum A."/>
            <person name="Steindorff A."/>
            <person name="Ohm R."/>
            <person name="Martin F."/>
            <person name="Silar P."/>
            <person name="Natvig D."/>
            <person name="Lalanne C."/>
            <person name="Gautier V."/>
            <person name="Ament-Velasquez S.L."/>
            <person name="Kruys A."/>
            <person name="Hutchinson M.I."/>
            <person name="Powell A.J."/>
            <person name="Barry K."/>
            <person name="Miller A.N."/>
            <person name="Grigoriev I.V."/>
            <person name="Debuchy R."/>
            <person name="Gladieux P."/>
            <person name="Thoren M.H."/>
            <person name="Johannesson H."/>
        </authorList>
    </citation>
    <scope>NUCLEOTIDE SEQUENCE</scope>
    <source>
        <strain evidence="2">CBS 118394</strain>
    </source>
</reference>
<feature type="compositionally biased region" description="Polar residues" evidence="1">
    <location>
        <begin position="22"/>
        <end position="31"/>
    </location>
</feature>
<comment type="caution">
    <text evidence="2">The sequence shown here is derived from an EMBL/GenBank/DDBJ whole genome shotgun (WGS) entry which is preliminary data.</text>
</comment>
<dbReference type="EMBL" id="JAUEDM010000002">
    <property type="protein sequence ID" value="KAK3325027.1"/>
    <property type="molecule type" value="Genomic_DNA"/>
</dbReference>
<evidence type="ECO:0000313" key="2">
    <source>
        <dbReference type="EMBL" id="KAK3325027.1"/>
    </source>
</evidence>
<proteinExistence type="predicted"/>
<gene>
    <name evidence="2" type="ORF">B0H66DRAFT_109191</name>
</gene>
<accession>A0AAE0IH92</accession>
<evidence type="ECO:0000256" key="1">
    <source>
        <dbReference type="SAM" id="MobiDB-lite"/>
    </source>
</evidence>
<feature type="compositionally biased region" description="Polar residues" evidence="1">
    <location>
        <begin position="1"/>
        <end position="10"/>
    </location>
</feature>
<name>A0AAE0IH92_9PEZI</name>
<feature type="compositionally biased region" description="Polar residues" evidence="1">
    <location>
        <begin position="46"/>
        <end position="59"/>
    </location>
</feature>
<dbReference type="Proteomes" id="UP001283341">
    <property type="component" value="Unassembled WGS sequence"/>
</dbReference>
<reference evidence="2" key="1">
    <citation type="journal article" date="2023" name="Mol. Phylogenet. Evol.">
        <title>Genome-scale phylogeny and comparative genomics of the fungal order Sordariales.</title>
        <authorList>
            <person name="Hensen N."/>
            <person name="Bonometti L."/>
            <person name="Westerberg I."/>
            <person name="Brannstrom I.O."/>
            <person name="Guillou S."/>
            <person name="Cros-Aarteil S."/>
            <person name="Calhoun S."/>
            <person name="Haridas S."/>
            <person name="Kuo A."/>
            <person name="Mondo S."/>
            <person name="Pangilinan J."/>
            <person name="Riley R."/>
            <person name="LaButti K."/>
            <person name="Andreopoulos B."/>
            <person name="Lipzen A."/>
            <person name="Chen C."/>
            <person name="Yan M."/>
            <person name="Daum C."/>
            <person name="Ng V."/>
            <person name="Clum A."/>
            <person name="Steindorff A."/>
            <person name="Ohm R.A."/>
            <person name="Martin F."/>
            <person name="Silar P."/>
            <person name="Natvig D.O."/>
            <person name="Lalanne C."/>
            <person name="Gautier V."/>
            <person name="Ament-Velasquez S.L."/>
            <person name="Kruys A."/>
            <person name="Hutchinson M.I."/>
            <person name="Powell A.J."/>
            <person name="Barry K."/>
            <person name="Miller A.N."/>
            <person name="Grigoriev I.V."/>
            <person name="Debuchy R."/>
            <person name="Gladieux P."/>
            <person name="Hiltunen Thoren M."/>
            <person name="Johannesson H."/>
        </authorList>
    </citation>
    <scope>NUCLEOTIDE SEQUENCE</scope>
    <source>
        <strain evidence="2">CBS 118394</strain>
    </source>
</reference>
<organism evidence="2 3">
    <name type="scientific">Apodospora peruviana</name>
    <dbReference type="NCBI Taxonomy" id="516989"/>
    <lineage>
        <taxon>Eukaryota</taxon>
        <taxon>Fungi</taxon>
        <taxon>Dikarya</taxon>
        <taxon>Ascomycota</taxon>
        <taxon>Pezizomycotina</taxon>
        <taxon>Sordariomycetes</taxon>
        <taxon>Sordariomycetidae</taxon>
        <taxon>Sordariales</taxon>
        <taxon>Lasiosphaeriaceae</taxon>
        <taxon>Apodospora</taxon>
    </lineage>
</organism>